<accession>A0ABQ4WDG5</accession>
<reference evidence="1" key="1">
    <citation type="journal article" date="2022" name="Int. J. Mol. Sci.">
        <title>Draft Genome of Tanacetum Coccineum: Genomic Comparison of Closely Related Tanacetum-Family Plants.</title>
        <authorList>
            <person name="Yamashiro T."/>
            <person name="Shiraishi A."/>
            <person name="Nakayama K."/>
            <person name="Satake H."/>
        </authorList>
    </citation>
    <scope>NUCLEOTIDE SEQUENCE</scope>
</reference>
<dbReference type="EMBL" id="BQNB010008549">
    <property type="protein sequence ID" value="GJS50911.1"/>
    <property type="molecule type" value="Genomic_DNA"/>
</dbReference>
<evidence type="ECO:0000313" key="2">
    <source>
        <dbReference type="Proteomes" id="UP001151760"/>
    </source>
</evidence>
<dbReference type="Proteomes" id="UP001151760">
    <property type="component" value="Unassembled WGS sequence"/>
</dbReference>
<proteinExistence type="predicted"/>
<keyword evidence="2" id="KW-1185">Reference proteome</keyword>
<name>A0ABQ4WDG5_9ASTR</name>
<gene>
    <name evidence="1" type="ORF">Tco_0624273</name>
</gene>
<protein>
    <submittedName>
        <fullName evidence="1">Uncharacterized protein</fullName>
    </submittedName>
</protein>
<organism evidence="1 2">
    <name type="scientific">Tanacetum coccineum</name>
    <dbReference type="NCBI Taxonomy" id="301880"/>
    <lineage>
        <taxon>Eukaryota</taxon>
        <taxon>Viridiplantae</taxon>
        <taxon>Streptophyta</taxon>
        <taxon>Embryophyta</taxon>
        <taxon>Tracheophyta</taxon>
        <taxon>Spermatophyta</taxon>
        <taxon>Magnoliopsida</taxon>
        <taxon>eudicotyledons</taxon>
        <taxon>Gunneridae</taxon>
        <taxon>Pentapetalae</taxon>
        <taxon>asterids</taxon>
        <taxon>campanulids</taxon>
        <taxon>Asterales</taxon>
        <taxon>Asteraceae</taxon>
        <taxon>Asteroideae</taxon>
        <taxon>Anthemideae</taxon>
        <taxon>Anthemidinae</taxon>
        <taxon>Tanacetum</taxon>
    </lineage>
</organism>
<sequence length="102" mass="11606">MHFCPQKSRAVQLKLSTANQHIPKRFTQLPQARFPTAPNYASHSDYIIVPFISQQHPCLSTHEDEDLLQIDEDAMEELTLGGQVAMITARIRKFKGGRQETT</sequence>
<comment type="caution">
    <text evidence="1">The sequence shown here is derived from an EMBL/GenBank/DDBJ whole genome shotgun (WGS) entry which is preliminary data.</text>
</comment>
<reference evidence="1" key="2">
    <citation type="submission" date="2022-01" db="EMBL/GenBank/DDBJ databases">
        <authorList>
            <person name="Yamashiro T."/>
            <person name="Shiraishi A."/>
            <person name="Satake H."/>
            <person name="Nakayama K."/>
        </authorList>
    </citation>
    <scope>NUCLEOTIDE SEQUENCE</scope>
</reference>
<evidence type="ECO:0000313" key="1">
    <source>
        <dbReference type="EMBL" id="GJS50911.1"/>
    </source>
</evidence>